<dbReference type="InterPro" id="IPR013324">
    <property type="entry name" value="RNA_pol_sigma_r3/r4-like"/>
</dbReference>
<dbReference type="PANTHER" id="PTHR43133:SF50">
    <property type="entry name" value="ECF RNA POLYMERASE SIGMA FACTOR SIGM"/>
    <property type="match status" value="1"/>
</dbReference>
<dbReference type="InterPro" id="IPR007627">
    <property type="entry name" value="RNA_pol_sigma70_r2"/>
</dbReference>
<dbReference type="InterPro" id="IPR036388">
    <property type="entry name" value="WH-like_DNA-bd_sf"/>
</dbReference>
<proteinExistence type="inferred from homology"/>
<dbReference type="RefSeq" id="WP_239125434.1">
    <property type="nucleotide sequence ID" value="NZ_BONF01000005.1"/>
</dbReference>
<dbReference type="Gene3D" id="1.10.1740.10">
    <property type="match status" value="1"/>
</dbReference>
<dbReference type="CDD" id="cd06171">
    <property type="entry name" value="Sigma70_r4"/>
    <property type="match status" value="1"/>
</dbReference>
<dbReference type="InterPro" id="IPR013325">
    <property type="entry name" value="RNA_pol_sigma_r2"/>
</dbReference>
<keyword evidence="3" id="KW-0731">Sigma factor</keyword>
<feature type="domain" description="RNA polymerase sigma factor 70 region 4 type 2" evidence="7">
    <location>
        <begin position="99"/>
        <end position="151"/>
    </location>
</feature>
<keyword evidence="5" id="KW-0804">Transcription</keyword>
<protein>
    <submittedName>
        <fullName evidence="8">RNA polymerase sigma24 factor</fullName>
    </submittedName>
</protein>
<keyword evidence="2" id="KW-0805">Transcription regulation</keyword>
<dbReference type="GO" id="GO:0003677">
    <property type="term" value="F:DNA binding"/>
    <property type="evidence" value="ECO:0007669"/>
    <property type="project" value="UniProtKB-KW"/>
</dbReference>
<dbReference type="SUPFAM" id="SSF88946">
    <property type="entry name" value="Sigma2 domain of RNA polymerase sigma factors"/>
    <property type="match status" value="1"/>
</dbReference>
<dbReference type="SUPFAM" id="SSF88659">
    <property type="entry name" value="Sigma3 and sigma4 domains of RNA polymerase sigma factors"/>
    <property type="match status" value="1"/>
</dbReference>
<sequence length="166" mass="18580">MTEHRDFAEFYAASFHKLAGALYVYTGDLAEAQDVVQEAMIRALARWSAVSTYEEPAAWVRRVAWNLATSRWRRVRRGFELAVRDHVEQDAAGPEPDRVAVVAALATLPARQRQAVVLHYLEDLPIAEVAEMVGAAEGTVKSWLHRARTALADRLSDLAPEEVDRV</sequence>
<dbReference type="GO" id="GO:0016987">
    <property type="term" value="F:sigma factor activity"/>
    <property type="evidence" value="ECO:0007669"/>
    <property type="project" value="UniProtKB-KW"/>
</dbReference>
<evidence type="ECO:0000259" key="7">
    <source>
        <dbReference type="Pfam" id="PF08281"/>
    </source>
</evidence>
<evidence type="ECO:0000256" key="2">
    <source>
        <dbReference type="ARBA" id="ARBA00023015"/>
    </source>
</evidence>
<dbReference type="GO" id="GO:0006352">
    <property type="term" value="P:DNA-templated transcription initiation"/>
    <property type="evidence" value="ECO:0007669"/>
    <property type="project" value="InterPro"/>
</dbReference>
<evidence type="ECO:0000256" key="5">
    <source>
        <dbReference type="ARBA" id="ARBA00023163"/>
    </source>
</evidence>
<comment type="similarity">
    <text evidence="1">Belongs to the sigma-70 factor family. ECF subfamily.</text>
</comment>
<accession>A0A8J3JIX6</accession>
<name>A0A8J3JIX6_9ACTN</name>
<comment type="caution">
    <text evidence="8">The sequence shown here is derived from an EMBL/GenBank/DDBJ whole genome shotgun (WGS) entry which is preliminary data.</text>
</comment>
<evidence type="ECO:0000313" key="9">
    <source>
        <dbReference type="Proteomes" id="UP000601223"/>
    </source>
</evidence>
<organism evidence="8 9">
    <name type="scientific">Catellatospora bangladeshensis</name>
    <dbReference type="NCBI Taxonomy" id="310355"/>
    <lineage>
        <taxon>Bacteria</taxon>
        <taxon>Bacillati</taxon>
        <taxon>Actinomycetota</taxon>
        <taxon>Actinomycetes</taxon>
        <taxon>Micromonosporales</taxon>
        <taxon>Micromonosporaceae</taxon>
        <taxon>Catellatospora</taxon>
    </lineage>
</organism>
<keyword evidence="4" id="KW-0238">DNA-binding</keyword>
<reference evidence="8 9" key="1">
    <citation type="submission" date="2021-01" db="EMBL/GenBank/DDBJ databases">
        <title>Whole genome shotgun sequence of Catellatospora bangladeshensis NBRC 107357.</title>
        <authorList>
            <person name="Komaki H."/>
            <person name="Tamura T."/>
        </authorList>
    </citation>
    <scope>NUCLEOTIDE SEQUENCE [LARGE SCALE GENOMIC DNA]</scope>
    <source>
        <strain evidence="8 9">NBRC 107357</strain>
    </source>
</reference>
<dbReference type="EMBL" id="BONF01000005">
    <property type="protein sequence ID" value="GIF79413.1"/>
    <property type="molecule type" value="Genomic_DNA"/>
</dbReference>
<feature type="domain" description="RNA polymerase sigma-70 region 2" evidence="6">
    <location>
        <begin position="17"/>
        <end position="77"/>
    </location>
</feature>
<dbReference type="PANTHER" id="PTHR43133">
    <property type="entry name" value="RNA POLYMERASE ECF-TYPE SIGMA FACTO"/>
    <property type="match status" value="1"/>
</dbReference>
<dbReference type="Pfam" id="PF04542">
    <property type="entry name" value="Sigma70_r2"/>
    <property type="match status" value="1"/>
</dbReference>
<evidence type="ECO:0000256" key="3">
    <source>
        <dbReference type="ARBA" id="ARBA00023082"/>
    </source>
</evidence>
<evidence type="ECO:0000256" key="1">
    <source>
        <dbReference type="ARBA" id="ARBA00010641"/>
    </source>
</evidence>
<keyword evidence="9" id="KW-1185">Reference proteome</keyword>
<dbReference type="Pfam" id="PF08281">
    <property type="entry name" value="Sigma70_r4_2"/>
    <property type="match status" value="1"/>
</dbReference>
<dbReference type="InterPro" id="IPR013249">
    <property type="entry name" value="RNA_pol_sigma70_r4_t2"/>
</dbReference>
<dbReference type="Gene3D" id="1.10.10.10">
    <property type="entry name" value="Winged helix-like DNA-binding domain superfamily/Winged helix DNA-binding domain"/>
    <property type="match status" value="1"/>
</dbReference>
<gene>
    <name evidence="8" type="ORF">Cba03nite_07620</name>
</gene>
<dbReference type="AlphaFoldDB" id="A0A8J3JIX6"/>
<dbReference type="InterPro" id="IPR014325">
    <property type="entry name" value="RNA_pol_sigma-E_actinobac"/>
</dbReference>
<evidence type="ECO:0000259" key="6">
    <source>
        <dbReference type="Pfam" id="PF04542"/>
    </source>
</evidence>
<dbReference type="NCBIfam" id="TIGR02937">
    <property type="entry name" value="sigma70-ECF"/>
    <property type="match status" value="1"/>
</dbReference>
<evidence type="ECO:0000256" key="4">
    <source>
        <dbReference type="ARBA" id="ARBA00023125"/>
    </source>
</evidence>
<dbReference type="InterPro" id="IPR014284">
    <property type="entry name" value="RNA_pol_sigma-70_dom"/>
</dbReference>
<dbReference type="Proteomes" id="UP000601223">
    <property type="component" value="Unassembled WGS sequence"/>
</dbReference>
<dbReference type="NCBIfam" id="TIGR02983">
    <property type="entry name" value="SigE-fam_strep"/>
    <property type="match status" value="1"/>
</dbReference>
<dbReference type="InterPro" id="IPR039425">
    <property type="entry name" value="RNA_pol_sigma-70-like"/>
</dbReference>
<evidence type="ECO:0000313" key="8">
    <source>
        <dbReference type="EMBL" id="GIF79413.1"/>
    </source>
</evidence>